<sequence>MVDQRAKVVDLGYQHQEFFWTPRQRQDRRAIGRETELSYGTGSSNSCPSSRGEDVVRYEISQGKVMESSLWSTSRGSRYAQKDISVWIDIIRHQNALGCDALVKIMPEIALHLLETERRKVSGWACEKIELAGMIFAEQQDLNIRVDLRGASEWAKNCSAQARMGGTPHRFKIGTFGKHPALDGDVQVFRPSDGARFSRINMDHNVLPTQPGLVGATQMKSLTMATYRTLPRTFYSSLYIC</sequence>
<keyword evidence="2" id="KW-1185">Reference proteome</keyword>
<reference evidence="1 2" key="1">
    <citation type="submission" date="2016-07" db="EMBL/GenBank/DDBJ databases">
        <title>Pervasive Adenine N6-methylation of Active Genes in Fungi.</title>
        <authorList>
            <consortium name="DOE Joint Genome Institute"/>
            <person name="Mondo S.J."/>
            <person name="Dannebaum R.O."/>
            <person name="Kuo R.C."/>
            <person name="Labutti K."/>
            <person name="Haridas S."/>
            <person name="Kuo A."/>
            <person name="Salamov A."/>
            <person name="Ahrendt S.R."/>
            <person name="Lipzen A."/>
            <person name="Sullivan W."/>
            <person name="Andreopoulos W.B."/>
            <person name="Clum A."/>
            <person name="Lindquist E."/>
            <person name="Daum C."/>
            <person name="Ramamoorthy G.K."/>
            <person name="Gryganskyi A."/>
            <person name="Culley D."/>
            <person name="Magnuson J.K."/>
            <person name="James T.Y."/>
            <person name="O'Malley M.A."/>
            <person name="Stajich J.E."/>
            <person name="Spatafora J.W."/>
            <person name="Visel A."/>
            <person name="Grigoriev I.V."/>
        </authorList>
    </citation>
    <scope>NUCLEOTIDE SEQUENCE [LARGE SCALE GENOMIC DNA]</scope>
    <source>
        <strain evidence="1 2">CBS 129021</strain>
    </source>
</reference>
<proteinExistence type="predicted"/>
<accession>A0A1Y2DX66</accession>
<evidence type="ECO:0000313" key="1">
    <source>
        <dbReference type="EMBL" id="ORY63837.1"/>
    </source>
</evidence>
<dbReference type="GeneID" id="63779180"/>
<dbReference type="Proteomes" id="UP000193689">
    <property type="component" value="Unassembled WGS sequence"/>
</dbReference>
<dbReference type="EMBL" id="MCFJ01000007">
    <property type="protein sequence ID" value="ORY63837.1"/>
    <property type="molecule type" value="Genomic_DNA"/>
</dbReference>
<dbReference type="RefSeq" id="XP_040715251.1">
    <property type="nucleotide sequence ID" value="XM_040862968.1"/>
</dbReference>
<evidence type="ECO:0000313" key="2">
    <source>
        <dbReference type="Proteomes" id="UP000193689"/>
    </source>
</evidence>
<name>A0A1Y2DX66_9PEZI</name>
<organism evidence="1 2">
    <name type="scientific">Pseudomassariella vexata</name>
    <dbReference type="NCBI Taxonomy" id="1141098"/>
    <lineage>
        <taxon>Eukaryota</taxon>
        <taxon>Fungi</taxon>
        <taxon>Dikarya</taxon>
        <taxon>Ascomycota</taxon>
        <taxon>Pezizomycotina</taxon>
        <taxon>Sordariomycetes</taxon>
        <taxon>Xylariomycetidae</taxon>
        <taxon>Amphisphaeriales</taxon>
        <taxon>Pseudomassariaceae</taxon>
        <taxon>Pseudomassariella</taxon>
    </lineage>
</organism>
<dbReference type="AlphaFoldDB" id="A0A1Y2DX66"/>
<protein>
    <submittedName>
        <fullName evidence="1">Uncharacterized protein</fullName>
    </submittedName>
</protein>
<gene>
    <name evidence="1" type="ORF">BCR38DRAFT_474434</name>
</gene>
<dbReference type="InParanoid" id="A0A1Y2DX66"/>
<comment type="caution">
    <text evidence="1">The sequence shown here is derived from an EMBL/GenBank/DDBJ whole genome shotgun (WGS) entry which is preliminary data.</text>
</comment>